<dbReference type="InterPro" id="IPR027417">
    <property type="entry name" value="P-loop_NTPase"/>
</dbReference>
<dbReference type="Gene3D" id="1.10.10.10">
    <property type="entry name" value="Winged helix-like DNA-binding domain superfamily/Winged helix DNA-binding domain"/>
    <property type="match status" value="1"/>
</dbReference>
<sequence>MASVDLVDSTVMVKESTDSRKSEFCVGLRKSIGDLKEVLLGREVSAVGVHCIGGGGKTTLALALSNDPQIKDYFKNNVIFINVSQSLNLKEILEIMWEKIIKKKRTEFQNVEDGYVQLQQHLLKESKPTLVILDDVWSNRADALSLFCFWAFGQTSIPSTMDSSLVKEVQEKCGGLPLALKVIGSSLHGQPHVAWEREKNNISKGETIFDYHKEGLLRCFQPSIDSLDDIVKECFLDLGLFPGNRKICVDALLDTWVNVRKLEWQDSFAILSMLARRNLLNLTSDRRNTKTLNYRNASKLYFSQHDVIQDLSLYLGSQDNVLHRKRLLMSSKDNGFPEKWKSFGDIAFDAQIVSIHTGPMDETQWHEMNFPKIL</sequence>
<dbReference type="SUPFAM" id="SSF52540">
    <property type="entry name" value="P-loop containing nucleoside triphosphate hydrolases"/>
    <property type="match status" value="1"/>
</dbReference>
<protein>
    <recommendedName>
        <fullName evidence="1">NB-ARC domain-containing protein</fullName>
    </recommendedName>
</protein>
<dbReference type="PRINTS" id="PR00364">
    <property type="entry name" value="DISEASERSIST"/>
</dbReference>
<dbReference type="InterPro" id="IPR036388">
    <property type="entry name" value="WH-like_DNA-bd_sf"/>
</dbReference>
<reference evidence="2" key="1">
    <citation type="submission" date="2022-12" db="EMBL/GenBank/DDBJ databases">
        <title>Chromosome-Level Genome Assembly of Japanese Cedar (Cryptomeriajaponica D. Don).</title>
        <authorList>
            <person name="Fujino T."/>
            <person name="Yamaguchi K."/>
            <person name="Yokoyama T."/>
            <person name="Hamanaka T."/>
            <person name="Harazono Y."/>
            <person name="Kamada H."/>
            <person name="Kobayashi W."/>
            <person name="Ujino-Ihara T."/>
            <person name="Uchiyama K."/>
            <person name="Matsumoto A."/>
            <person name="Izuno A."/>
            <person name="Tsumura Y."/>
            <person name="Toyoda A."/>
            <person name="Shigenobu S."/>
            <person name="Moriguchi Y."/>
            <person name="Ueno S."/>
            <person name="Kasahara M."/>
        </authorList>
    </citation>
    <scope>NUCLEOTIDE SEQUENCE</scope>
</reference>
<dbReference type="AlphaFoldDB" id="A0AAD3RRH2"/>
<proteinExistence type="predicted"/>
<organism evidence="2 3">
    <name type="scientific">Cryptomeria japonica</name>
    <name type="common">Japanese cedar</name>
    <name type="synonym">Cupressus japonica</name>
    <dbReference type="NCBI Taxonomy" id="3369"/>
    <lineage>
        <taxon>Eukaryota</taxon>
        <taxon>Viridiplantae</taxon>
        <taxon>Streptophyta</taxon>
        <taxon>Embryophyta</taxon>
        <taxon>Tracheophyta</taxon>
        <taxon>Spermatophyta</taxon>
        <taxon>Pinopsida</taxon>
        <taxon>Pinidae</taxon>
        <taxon>Conifers II</taxon>
        <taxon>Cupressales</taxon>
        <taxon>Cupressaceae</taxon>
        <taxon>Cryptomeria</taxon>
    </lineage>
</organism>
<dbReference type="PANTHER" id="PTHR36766">
    <property type="entry name" value="PLANT BROAD-SPECTRUM MILDEW RESISTANCE PROTEIN RPW8"/>
    <property type="match status" value="1"/>
</dbReference>
<comment type="caution">
    <text evidence="2">The sequence shown here is derived from an EMBL/GenBank/DDBJ whole genome shotgun (WGS) entry which is preliminary data.</text>
</comment>
<feature type="domain" description="NB-ARC" evidence="1">
    <location>
        <begin position="30"/>
        <end position="140"/>
    </location>
</feature>
<dbReference type="InterPro" id="IPR002182">
    <property type="entry name" value="NB-ARC"/>
</dbReference>
<dbReference type="PANTHER" id="PTHR36766:SF30">
    <property type="entry name" value="TIR-NBS TYPE DISEASE RESISTANCE PROTEIN-RELATED"/>
    <property type="match status" value="1"/>
</dbReference>
<keyword evidence="3" id="KW-1185">Reference proteome</keyword>
<accession>A0AAD3RRH2</accession>
<evidence type="ECO:0000313" key="2">
    <source>
        <dbReference type="EMBL" id="GLJ58900.1"/>
    </source>
</evidence>
<dbReference type="Proteomes" id="UP001234787">
    <property type="component" value="Unassembled WGS sequence"/>
</dbReference>
<name>A0AAD3RRH2_CRYJA</name>
<evidence type="ECO:0000313" key="3">
    <source>
        <dbReference type="Proteomes" id="UP001234787"/>
    </source>
</evidence>
<dbReference type="EMBL" id="BSEH01000592">
    <property type="protein sequence ID" value="GLJ58900.1"/>
    <property type="molecule type" value="Genomic_DNA"/>
</dbReference>
<evidence type="ECO:0000259" key="1">
    <source>
        <dbReference type="Pfam" id="PF00931"/>
    </source>
</evidence>
<gene>
    <name evidence="2" type="ORF">SUGI_1483400</name>
</gene>
<dbReference type="Gene3D" id="3.40.50.300">
    <property type="entry name" value="P-loop containing nucleotide triphosphate hydrolases"/>
    <property type="match status" value="1"/>
</dbReference>
<dbReference type="GO" id="GO:0043531">
    <property type="term" value="F:ADP binding"/>
    <property type="evidence" value="ECO:0007669"/>
    <property type="project" value="InterPro"/>
</dbReference>
<dbReference type="Pfam" id="PF00931">
    <property type="entry name" value="NB-ARC"/>
    <property type="match status" value="1"/>
</dbReference>